<keyword evidence="1" id="KW-1133">Transmembrane helix</keyword>
<comment type="caution">
    <text evidence="2">The sequence shown here is derived from an EMBL/GenBank/DDBJ whole genome shotgun (WGS) entry which is preliminary data.</text>
</comment>
<organism evidence="2 3">
    <name type="scientific">Schleiferilactobacillus harbinensis DSM 16991</name>
    <dbReference type="NCBI Taxonomy" id="1122147"/>
    <lineage>
        <taxon>Bacteria</taxon>
        <taxon>Bacillati</taxon>
        <taxon>Bacillota</taxon>
        <taxon>Bacilli</taxon>
        <taxon>Lactobacillales</taxon>
        <taxon>Lactobacillaceae</taxon>
        <taxon>Schleiferilactobacillus</taxon>
    </lineage>
</organism>
<feature type="transmembrane region" description="Helical" evidence="1">
    <location>
        <begin position="56"/>
        <end position="74"/>
    </location>
</feature>
<keyword evidence="1" id="KW-0812">Transmembrane</keyword>
<dbReference type="PATRIC" id="fig|1122147.4.peg.727"/>
<proteinExistence type="predicted"/>
<dbReference type="eggNOG" id="ENOG502ZY3R">
    <property type="taxonomic scope" value="Bacteria"/>
</dbReference>
<gene>
    <name evidence="2" type="ORF">FC91_GL000705</name>
</gene>
<evidence type="ECO:0000313" key="3">
    <source>
        <dbReference type="Proteomes" id="UP000050949"/>
    </source>
</evidence>
<evidence type="ECO:0000256" key="1">
    <source>
        <dbReference type="SAM" id="Phobius"/>
    </source>
</evidence>
<reference evidence="2 3" key="1">
    <citation type="journal article" date="2015" name="Genome Announc.">
        <title>Expanding the biotechnology potential of lactobacilli through comparative genomics of 213 strains and associated genera.</title>
        <authorList>
            <person name="Sun Z."/>
            <person name="Harris H.M."/>
            <person name="McCann A."/>
            <person name="Guo C."/>
            <person name="Argimon S."/>
            <person name="Zhang W."/>
            <person name="Yang X."/>
            <person name="Jeffery I.B."/>
            <person name="Cooney J.C."/>
            <person name="Kagawa T.F."/>
            <person name="Liu W."/>
            <person name="Song Y."/>
            <person name="Salvetti E."/>
            <person name="Wrobel A."/>
            <person name="Rasinkangas P."/>
            <person name="Parkhill J."/>
            <person name="Rea M.C."/>
            <person name="O'Sullivan O."/>
            <person name="Ritari J."/>
            <person name="Douillard F.P."/>
            <person name="Paul Ross R."/>
            <person name="Yang R."/>
            <person name="Briner A.E."/>
            <person name="Felis G.E."/>
            <person name="de Vos W.M."/>
            <person name="Barrangou R."/>
            <person name="Klaenhammer T.R."/>
            <person name="Caufield P.W."/>
            <person name="Cui Y."/>
            <person name="Zhang H."/>
            <person name="O'Toole P.W."/>
        </authorList>
    </citation>
    <scope>NUCLEOTIDE SEQUENCE [LARGE SCALE GENOMIC DNA]</scope>
    <source>
        <strain evidence="2 3">DSM 16991</strain>
    </source>
</reference>
<dbReference type="AlphaFoldDB" id="A0A0R1X700"/>
<name>A0A0R1X700_9LACO</name>
<dbReference type="EMBL" id="AZFW01000107">
    <property type="protein sequence ID" value="KRM25533.1"/>
    <property type="molecule type" value="Genomic_DNA"/>
</dbReference>
<evidence type="ECO:0000313" key="2">
    <source>
        <dbReference type="EMBL" id="KRM25533.1"/>
    </source>
</evidence>
<accession>A0A0R1X700</accession>
<dbReference type="Proteomes" id="UP000050949">
    <property type="component" value="Unassembled WGS sequence"/>
</dbReference>
<feature type="transmembrane region" description="Helical" evidence="1">
    <location>
        <begin position="5"/>
        <end position="25"/>
    </location>
</feature>
<feature type="transmembrane region" description="Helical" evidence="1">
    <location>
        <begin position="80"/>
        <end position="98"/>
    </location>
</feature>
<sequence>MVLMVFIVVGAIILVIGLKYLIWPAKHPEEVVAYKSYLASTSPAAFAYAQKEARNVHLVLGGGTVLLGIFIHWLHWDNFFIIWLFLSVLITVSIFAYVETKLKKYLIKRHELPRDYVDPDENLAYRQHHRVKGLRDRLK</sequence>
<protein>
    <submittedName>
        <fullName evidence="2">Uncharacterized protein</fullName>
    </submittedName>
</protein>
<keyword evidence="1" id="KW-0472">Membrane</keyword>